<organism evidence="6 7">
    <name type="scientific">Shewanella electrodiphila</name>
    <dbReference type="NCBI Taxonomy" id="934143"/>
    <lineage>
        <taxon>Bacteria</taxon>
        <taxon>Pseudomonadati</taxon>
        <taxon>Pseudomonadota</taxon>
        <taxon>Gammaproteobacteria</taxon>
        <taxon>Alteromonadales</taxon>
        <taxon>Shewanellaceae</taxon>
        <taxon>Shewanella</taxon>
    </lineage>
</organism>
<evidence type="ECO:0000256" key="4">
    <source>
        <dbReference type="ARBA" id="ARBA00023163"/>
    </source>
</evidence>
<dbReference type="PANTHER" id="PTHR30537">
    <property type="entry name" value="HTH-TYPE TRANSCRIPTIONAL REGULATOR"/>
    <property type="match status" value="1"/>
</dbReference>
<evidence type="ECO:0000259" key="5">
    <source>
        <dbReference type="PROSITE" id="PS50931"/>
    </source>
</evidence>
<evidence type="ECO:0000256" key="2">
    <source>
        <dbReference type="ARBA" id="ARBA00023015"/>
    </source>
</evidence>
<proteinExistence type="inferred from homology"/>
<dbReference type="Proteomes" id="UP001202134">
    <property type="component" value="Unassembled WGS sequence"/>
</dbReference>
<dbReference type="InterPro" id="IPR036390">
    <property type="entry name" value="WH_DNA-bd_sf"/>
</dbReference>
<comment type="caution">
    <text evidence="6">The sequence shown here is derived from an EMBL/GenBank/DDBJ whole genome shotgun (WGS) entry which is preliminary data.</text>
</comment>
<protein>
    <submittedName>
        <fullName evidence="6">LysR family transcriptional regulator</fullName>
    </submittedName>
</protein>
<dbReference type="RefSeq" id="WP_248956728.1">
    <property type="nucleotide sequence ID" value="NZ_JAKIKU010000013.1"/>
</dbReference>
<dbReference type="Pfam" id="PF00126">
    <property type="entry name" value="HTH_1"/>
    <property type="match status" value="1"/>
</dbReference>
<dbReference type="Gene3D" id="3.40.190.290">
    <property type="match status" value="1"/>
</dbReference>
<dbReference type="InterPro" id="IPR005119">
    <property type="entry name" value="LysR_subst-bd"/>
</dbReference>
<dbReference type="SUPFAM" id="SSF46785">
    <property type="entry name" value="Winged helix' DNA-binding domain"/>
    <property type="match status" value="1"/>
</dbReference>
<keyword evidence="2" id="KW-0805">Transcription regulation</keyword>
<evidence type="ECO:0000256" key="1">
    <source>
        <dbReference type="ARBA" id="ARBA00009437"/>
    </source>
</evidence>
<dbReference type="Pfam" id="PF03466">
    <property type="entry name" value="LysR_substrate"/>
    <property type="match status" value="1"/>
</dbReference>
<keyword evidence="4" id="KW-0804">Transcription</keyword>
<dbReference type="SUPFAM" id="SSF53850">
    <property type="entry name" value="Periplasmic binding protein-like II"/>
    <property type="match status" value="1"/>
</dbReference>
<evidence type="ECO:0000313" key="7">
    <source>
        <dbReference type="Proteomes" id="UP001202134"/>
    </source>
</evidence>
<gene>
    <name evidence="6" type="ORF">L2737_18600</name>
</gene>
<keyword evidence="7" id="KW-1185">Reference proteome</keyword>
<dbReference type="EMBL" id="JAKIKU010000013">
    <property type="protein sequence ID" value="MCL1047313.1"/>
    <property type="molecule type" value="Genomic_DNA"/>
</dbReference>
<sequence length="289" mass="32030">MSRLRQMSVFAHIVEMGSITAAAEALEVSKSVVSQHLKSLEASLGIILLKRTTRKQALTAAGEQFYQQCKTINQIASDAWLEAEETKNVPQGKVRITAPNALMETLVAPAITQLLVQYPQLKPELISHDQHLDLVNEDIDLAIRVGQSPSSNLKQKRIGEFRDVLVGNKTLIESKAWQVLPYVANSWQSKTISHQFINSEKLIWHYQAQAHCIANSFHTCLALIQSGSGIGIVPDFYFSKSEHALCEVFLGQKLALNSVYGLHPFDNRMPLSVKVCLDAISQQLTLATA</sequence>
<dbReference type="InterPro" id="IPR000847">
    <property type="entry name" value="LysR_HTH_N"/>
</dbReference>
<evidence type="ECO:0000256" key="3">
    <source>
        <dbReference type="ARBA" id="ARBA00023125"/>
    </source>
</evidence>
<evidence type="ECO:0000313" key="6">
    <source>
        <dbReference type="EMBL" id="MCL1047313.1"/>
    </source>
</evidence>
<feature type="domain" description="HTH lysR-type" evidence="5">
    <location>
        <begin position="1"/>
        <end position="59"/>
    </location>
</feature>
<name>A0ABT0KTY5_9GAMM</name>
<dbReference type="InterPro" id="IPR058163">
    <property type="entry name" value="LysR-type_TF_proteobact-type"/>
</dbReference>
<reference evidence="6 7" key="1">
    <citation type="submission" date="2022-01" db="EMBL/GenBank/DDBJ databases">
        <title>Whole genome-based taxonomy of the Shewanellaceae.</title>
        <authorList>
            <person name="Martin-Rodriguez A.J."/>
        </authorList>
    </citation>
    <scope>NUCLEOTIDE SEQUENCE [LARGE SCALE GENOMIC DNA]</scope>
    <source>
        <strain evidence="6 7">DSM 24955</strain>
    </source>
</reference>
<dbReference type="PANTHER" id="PTHR30537:SF30">
    <property type="entry name" value="TRANSCRIPTIONAL REGULATOR-RELATED"/>
    <property type="match status" value="1"/>
</dbReference>
<dbReference type="InterPro" id="IPR036388">
    <property type="entry name" value="WH-like_DNA-bd_sf"/>
</dbReference>
<accession>A0ABT0KTY5</accession>
<keyword evidence="3" id="KW-0238">DNA-binding</keyword>
<dbReference type="Gene3D" id="1.10.10.10">
    <property type="entry name" value="Winged helix-like DNA-binding domain superfamily/Winged helix DNA-binding domain"/>
    <property type="match status" value="1"/>
</dbReference>
<dbReference type="PROSITE" id="PS50931">
    <property type="entry name" value="HTH_LYSR"/>
    <property type="match status" value="1"/>
</dbReference>
<comment type="similarity">
    <text evidence="1">Belongs to the LysR transcriptional regulatory family.</text>
</comment>